<dbReference type="InterPro" id="IPR036390">
    <property type="entry name" value="WH_DNA-bd_sf"/>
</dbReference>
<dbReference type="EMBL" id="CP021405">
    <property type="protein sequence ID" value="ATI43629.1"/>
    <property type="molecule type" value="Genomic_DNA"/>
</dbReference>
<keyword evidence="3" id="KW-0804">Transcription</keyword>
<dbReference type="InterPro" id="IPR036388">
    <property type="entry name" value="WH-like_DNA-bd_sf"/>
</dbReference>
<accession>A0A291M3W7</accession>
<dbReference type="KEGG" id="cmag:CBW24_15890"/>
<dbReference type="Gene3D" id="1.20.120.530">
    <property type="entry name" value="GntR ligand-binding domain-like"/>
    <property type="match status" value="1"/>
</dbReference>
<dbReference type="SMART" id="SM00345">
    <property type="entry name" value="HTH_GNTR"/>
    <property type="match status" value="1"/>
</dbReference>
<feature type="domain" description="HTH gntR-type" evidence="4">
    <location>
        <begin position="20"/>
        <end position="87"/>
    </location>
</feature>
<dbReference type="InterPro" id="IPR011711">
    <property type="entry name" value="GntR_C"/>
</dbReference>
<dbReference type="PANTHER" id="PTHR43537">
    <property type="entry name" value="TRANSCRIPTIONAL REGULATOR, GNTR FAMILY"/>
    <property type="match status" value="1"/>
</dbReference>
<dbReference type="GO" id="GO:0003677">
    <property type="term" value="F:DNA binding"/>
    <property type="evidence" value="ECO:0007669"/>
    <property type="project" value="UniProtKB-KW"/>
</dbReference>
<dbReference type="OrthoDB" id="8638122at2"/>
<dbReference type="SMART" id="SM00895">
    <property type="entry name" value="FCD"/>
    <property type="match status" value="1"/>
</dbReference>
<dbReference type="AlphaFoldDB" id="A0A291M3W7"/>
<dbReference type="SUPFAM" id="SSF48008">
    <property type="entry name" value="GntR ligand-binding domain-like"/>
    <property type="match status" value="1"/>
</dbReference>
<protein>
    <recommendedName>
        <fullName evidence="4">HTH gntR-type domain-containing protein</fullName>
    </recommendedName>
</protein>
<dbReference type="PROSITE" id="PS50949">
    <property type="entry name" value="HTH_GNTR"/>
    <property type="match status" value="1"/>
</dbReference>
<evidence type="ECO:0000313" key="6">
    <source>
        <dbReference type="Proteomes" id="UP000219050"/>
    </source>
</evidence>
<dbReference type="SUPFAM" id="SSF46785">
    <property type="entry name" value="Winged helix' DNA-binding domain"/>
    <property type="match status" value="1"/>
</dbReference>
<dbReference type="InterPro" id="IPR000524">
    <property type="entry name" value="Tscrpt_reg_HTH_GntR"/>
</dbReference>
<dbReference type="RefSeq" id="WP_097374366.1">
    <property type="nucleotide sequence ID" value="NZ_CP021405.1"/>
</dbReference>
<keyword evidence="6" id="KW-1185">Reference proteome</keyword>
<dbReference type="Gene3D" id="1.10.10.10">
    <property type="entry name" value="Winged helix-like DNA-binding domain superfamily/Winged helix DNA-binding domain"/>
    <property type="match status" value="1"/>
</dbReference>
<sequence length="227" mass="24819">MSKPRDPYARLSGALTAPLRTLSQIAAEAIEGLIAEGELSSGDRINESHLAETLGISRGPIREACRTLEQAGLLVSITNKGTYVRALGVEQAQHLYELRAALAGLTGRLVARRGQDEDIAGIVALVDQMDAAVAECDPESYFQLNLDFHARLIEVAANPELTVTYERTVKQLLLMRRRGLVQARNIRVSNTEHRRIADALQARDPDAADAAMRAHVESGFRRLIDTA</sequence>
<evidence type="ECO:0000313" key="5">
    <source>
        <dbReference type="EMBL" id="ATI43629.1"/>
    </source>
</evidence>
<dbReference type="Proteomes" id="UP000219050">
    <property type="component" value="Plasmid pDY25-A"/>
</dbReference>
<keyword evidence="5" id="KW-0614">Plasmid</keyword>
<name>A0A291M3W7_9RHOB</name>
<dbReference type="CDD" id="cd07377">
    <property type="entry name" value="WHTH_GntR"/>
    <property type="match status" value="1"/>
</dbReference>
<dbReference type="PANTHER" id="PTHR43537:SF51">
    <property type="entry name" value="HTH-TYPE TRANSCRIPTIONAL REGULATOR LGOR-RELATED"/>
    <property type="match status" value="1"/>
</dbReference>
<keyword evidence="2" id="KW-0238">DNA-binding</keyword>
<dbReference type="GO" id="GO:0003700">
    <property type="term" value="F:DNA-binding transcription factor activity"/>
    <property type="evidence" value="ECO:0007669"/>
    <property type="project" value="InterPro"/>
</dbReference>
<geneLocation type="plasmid" evidence="6">
    <name>pdy25-a</name>
</geneLocation>
<dbReference type="InterPro" id="IPR008920">
    <property type="entry name" value="TF_FadR/GntR_C"/>
</dbReference>
<proteinExistence type="predicted"/>
<reference evidence="5 6" key="1">
    <citation type="submission" date="2017-05" db="EMBL/GenBank/DDBJ databases">
        <title>Comparative genomic and metabolic analysis of manganese-oxidizing mechanisms in Celeribater manganoxidans DY25T: its adaption to the environment of polymetallic nodule.</title>
        <authorList>
            <person name="Wang X."/>
        </authorList>
    </citation>
    <scope>NUCLEOTIDE SEQUENCE [LARGE SCALE GENOMIC DNA]</scope>
    <source>
        <strain evidence="5 6">DY25</strain>
        <plasmid evidence="6">pdy25-a</plasmid>
    </source>
</reference>
<organism evidence="5 6">
    <name type="scientific">Pacificitalea manganoxidans</name>
    <dbReference type="NCBI Taxonomy" id="1411902"/>
    <lineage>
        <taxon>Bacteria</taxon>
        <taxon>Pseudomonadati</taxon>
        <taxon>Pseudomonadota</taxon>
        <taxon>Alphaproteobacteria</taxon>
        <taxon>Rhodobacterales</taxon>
        <taxon>Paracoccaceae</taxon>
        <taxon>Pacificitalea</taxon>
    </lineage>
</organism>
<evidence type="ECO:0000259" key="4">
    <source>
        <dbReference type="PROSITE" id="PS50949"/>
    </source>
</evidence>
<dbReference type="Pfam" id="PF00392">
    <property type="entry name" value="GntR"/>
    <property type="match status" value="1"/>
</dbReference>
<evidence type="ECO:0000256" key="1">
    <source>
        <dbReference type="ARBA" id="ARBA00023015"/>
    </source>
</evidence>
<gene>
    <name evidence="5" type="ORF">CBW24_15890</name>
</gene>
<evidence type="ECO:0000256" key="2">
    <source>
        <dbReference type="ARBA" id="ARBA00023125"/>
    </source>
</evidence>
<evidence type="ECO:0000256" key="3">
    <source>
        <dbReference type="ARBA" id="ARBA00023163"/>
    </source>
</evidence>
<dbReference type="Pfam" id="PF07729">
    <property type="entry name" value="FCD"/>
    <property type="match status" value="1"/>
</dbReference>
<keyword evidence="1" id="KW-0805">Transcription regulation</keyword>